<dbReference type="InterPro" id="IPR011049">
    <property type="entry name" value="Serralysin-like_metalloprot_C"/>
</dbReference>
<dbReference type="InterPro" id="IPR001343">
    <property type="entry name" value="Hemolysn_Ca-bd"/>
</dbReference>
<dbReference type="InterPro" id="IPR003995">
    <property type="entry name" value="RTX_toxin_determinant-A"/>
</dbReference>
<dbReference type="Pfam" id="PF00353">
    <property type="entry name" value="HemolysinCabind"/>
    <property type="match status" value="2"/>
</dbReference>
<evidence type="ECO:0000313" key="19">
    <source>
        <dbReference type="Proteomes" id="UP001142444"/>
    </source>
</evidence>
<keyword evidence="6" id="KW-0800">Toxin</keyword>
<keyword evidence="8" id="KW-0677">Repeat</keyword>
<comment type="similarity">
    <text evidence="3">Belongs to the RTX prokaryotic toxin (TC 1.C.11) family.</text>
</comment>
<dbReference type="PROSITE" id="PS00330">
    <property type="entry name" value="HEMOLYSIN_CALCIUM"/>
    <property type="match status" value="1"/>
</dbReference>
<evidence type="ECO:0000256" key="7">
    <source>
        <dbReference type="ARBA" id="ARBA00022692"/>
    </source>
</evidence>
<dbReference type="InterPro" id="IPR018511">
    <property type="entry name" value="Hemolysin-typ_Ca-bd_CS"/>
</dbReference>
<dbReference type="GO" id="GO:0090729">
    <property type="term" value="F:toxin activity"/>
    <property type="evidence" value="ECO:0007669"/>
    <property type="project" value="UniProtKB-KW"/>
</dbReference>
<keyword evidence="19" id="KW-1185">Reference proteome</keyword>
<evidence type="ECO:0000256" key="13">
    <source>
        <dbReference type="ARBA" id="ARBA00023026"/>
    </source>
</evidence>
<keyword evidence="10" id="KW-0204">Cytolysis</keyword>
<dbReference type="GO" id="GO:0005576">
    <property type="term" value="C:extracellular region"/>
    <property type="evidence" value="ECO:0007669"/>
    <property type="project" value="UniProtKB-SubCell"/>
</dbReference>
<dbReference type="InterPro" id="IPR050557">
    <property type="entry name" value="RTX_toxin/Mannuronan_C5-epim"/>
</dbReference>
<sequence>MSKVANVLSQVPKSFGNLNLQFQQGAGKIKSGVQKGYQSSKQHLSQAGAATKNYANKLILYIPKEYDATAGNGLKGLLDAAEALGIEVQREEKDGVATAYSAFGVGEQFIGLTERGLTLFLPQLDNFLKKHPKFSKSIGDSSEKVLGNVGNAKLILSGIQSVLGTTLAGIELDNLIKEGGSKTELAQAGINLVNELVGNIAKGAETIQAFSDQLAHLGSYIQNTKGLGGLGNKLQNISGSALNKAGLGFDIVSSLLSGVSAGFALADPNASTGKKIAAGFELSNQVIGGITKAVSGYILAQRIASGLSTTGPAIGLIASSISLAISPLAFLNVADRFKHANEINKFAERFKKFGYEGDSLLADFHHESGAIDASITTINTALGAISAGVTAAGAASLVGAPVTLLVGGITGLISAILDLSKQAMFEHVATKLSGKIEAWEKKYGMNYFEKGYDARHAAFLEDNFAFFESLTKELRAERVISITQQQWDAQIGDLAGITRRGDKIQSGKAYVDVFKESKEDRNYDNIVTFDPTEGIIDISKTTSKTQHLLFLNPLLTPGKENREREKKGKYEYVTKLIVDRKTKWQVTDGEASSTLDFTNVLQFVAINTNVHGHVTESLEAKIEAKLGKGDDTVFVGWGSTDIDGEEGYDRVAYNRLDGEEHIYGLNIDAQQETVAGSYTVNRTIGRGAAKHEVIKVHQATAGKRVDKIEYRQGESRFHNELKVVDKLVNVEEIIGTKNQDIFKGSKFNDTFFGGDEKDIIYGNAGNDRLFGGDGSDEIDGGDGNDFVDGGKGDDIISGGHGNDIYVIHKDGAKDYITELGGDDRLVFTDTELSRLTFKRDNRTLVIEDSANNNHVQVSDWFLKDQAKIKNEYHAPSVLEKDYRIEEIIDKNGTRITADQIDTILNGKSEGVIEVSQLVKISDDYKAKVAADNAHLSEIAEALGKIASSSASFSAVTGGAMGSANAFAAVSENALNNKIVTLFSSYAA</sequence>
<evidence type="ECO:0000256" key="6">
    <source>
        <dbReference type="ARBA" id="ARBA00022656"/>
    </source>
</evidence>
<evidence type="ECO:0000256" key="14">
    <source>
        <dbReference type="ARBA" id="ARBA00023136"/>
    </source>
</evidence>
<keyword evidence="11" id="KW-1043">Host membrane</keyword>
<dbReference type="AlphaFoldDB" id="A0A9X4G825"/>
<dbReference type="Gene3D" id="2.150.10.10">
    <property type="entry name" value="Serralysin-like metalloprotease, C-terminal"/>
    <property type="match status" value="1"/>
</dbReference>
<evidence type="ECO:0000313" key="18">
    <source>
        <dbReference type="EMBL" id="MDE8035524.1"/>
    </source>
</evidence>
<evidence type="ECO:0000256" key="4">
    <source>
        <dbReference type="ARBA" id="ARBA00022511"/>
    </source>
</evidence>
<proteinExistence type="inferred from homology"/>
<keyword evidence="5" id="KW-0964">Secreted</keyword>
<evidence type="ECO:0000256" key="2">
    <source>
        <dbReference type="ARBA" id="ARBA00004613"/>
    </source>
</evidence>
<keyword evidence="4" id="KW-1032">Host cell membrane</keyword>
<dbReference type="GO" id="GO:0020002">
    <property type="term" value="C:host cell plasma membrane"/>
    <property type="evidence" value="ECO:0007669"/>
    <property type="project" value="UniProtKB-SubCell"/>
</dbReference>
<keyword evidence="13" id="KW-0843">Virulence</keyword>
<evidence type="ECO:0000256" key="9">
    <source>
        <dbReference type="ARBA" id="ARBA00022837"/>
    </source>
</evidence>
<evidence type="ECO:0000256" key="5">
    <source>
        <dbReference type="ARBA" id="ARBA00022525"/>
    </source>
</evidence>
<dbReference type="InterPro" id="IPR013550">
    <property type="entry name" value="RTX_C"/>
</dbReference>
<reference evidence="18" key="1">
    <citation type="submission" date="2022-11" db="EMBL/GenBank/DDBJ databases">
        <authorList>
            <person name="Kamali M."/>
            <person name="Peak L."/>
            <person name="Go Y.Y."/>
            <person name="Balasuriya U.B.R."/>
            <person name="Carossino M."/>
        </authorList>
    </citation>
    <scope>NUCLEOTIDE SEQUENCE</scope>
    <source>
        <strain evidence="18">4524</strain>
    </source>
</reference>
<dbReference type="GO" id="GO:0015267">
    <property type="term" value="F:channel activity"/>
    <property type="evidence" value="ECO:0007669"/>
    <property type="project" value="InterPro"/>
</dbReference>
<keyword evidence="15" id="KW-0449">Lipoprotein</keyword>
<dbReference type="PANTHER" id="PTHR38340:SF1">
    <property type="entry name" value="S-LAYER PROTEIN"/>
    <property type="match status" value="1"/>
</dbReference>
<comment type="subcellular location">
    <subcellularLocation>
        <location evidence="1">Host cell membrane</location>
        <topology evidence="1">Multi-pass membrane protein</topology>
    </subcellularLocation>
    <subcellularLocation>
        <location evidence="2">Secreted</location>
    </subcellularLocation>
</comment>
<dbReference type="PRINTS" id="PR00313">
    <property type="entry name" value="CABNDNGRPT"/>
</dbReference>
<evidence type="ECO:0000256" key="10">
    <source>
        <dbReference type="ARBA" id="ARBA00022852"/>
    </source>
</evidence>
<keyword evidence="9" id="KW-0106">Calcium</keyword>
<feature type="domain" description="RTX pore-forming" evidence="16">
    <location>
        <begin position="299"/>
        <end position="602"/>
    </location>
</feature>
<evidence type="ECO:0000256" key="11">
    <source>
        <dbReference type="ARBA" id="ARBA00022870"/>
    </source>
</evidence>
<evidence type="ECO:0000256" key="1">
    <source>
        <dbReference type="ARBA" id="ARBA00004598"/>
    </source>
</evidence>
<feature type="domain" description="RTX C-terminal" evidence="17">
    <location>
        <begin position="827"/>
        <end position="954"/>
    </location>
</feature>
<dbReference type="EMBL" id="JAPHVQ010000011">
    <property type="protein sequence ID" value="MDE8035524.1"/>
    <property type="molecule type" value="Genomic_DNA"/>
</dbReference>
<evidence type="ECO:0000256" key="3">
    <source>
        <dbReference type="ARBA" id="ARBA00005918"/>
    </source>
</evidence>
<organism evidence="18 19">
    <name type="scientific">Actinobacillus equuli subsp. equuli</name>
    <dbReference type="NCBI Taxonomy" id="202947"/>
    <lineage>
        <taxon>Bacteria</taxon>
        <taxon>Pseudomonadati</taxon>
        <taxon>Pseudomonadota</taxon>
        <taxon>Gammaproteobacteria</taxon>
        <taxon>Pasteurellales</taxon>
        <taxon>Pasteurellaceae</taxon>
        <taxon>Actinobacillus</taxon>
    </lineage>
</organism>
<keyword evidence="14" id="KW-0472">Membrane</keyword>
<evidence type="ECO:0000259" key="17">
    <source>
        <dbReference type="Pfam" id="PF08339"/>
    </source>
</evidence>
<dbReference type="NCBIfam" id="NF033943">
    <property type="entry name" value="RTX_toxin"/>
    <property type="match status" value="1"/>
</dbReference>
<accession>A0A9X4G825</accession>
<evidence type="ECO:0000256" key="15">
    <source>
        <dbReference type="ARBA" id="ARBA00023288"/>
    </source>
</evidence>
<dbReference type="GO" id="GO:0031640">
    <property type="term" value="P:killing of cells of another organism"/>
    <property type="evidence" value="ECO:0007669"/>
    <property type="project" value="UniProtKB-KW"/>
</dbReference>
<dbReference type="PANTHER" id="PTHR38340">
    <property type="entry name" value="S-LAYER PROTEIN"/>
    <property type="match status" value="1"/>
</dbReference>
<dbReference type="GO" id="GO:0005509">
    <property type="term" value="F:calcium ion binding"/>
    <property type="evidence" value="ECO:0007669"/>
    <property type="project" value="InterPro"/>
</dbReference>
<dbReference type="Pfam" id="PF08339">
    <property type="entry name" value="RTX_C"/>
    <property type="match status" value="1"/>
</dbReference>
<dbReference type="Pfam" id="PF02382">
    <property type="entry name" value="RTX"/>
    <property type="match status" value="1"/>
</dbReference>
<keyword evidence="12" id="KW-1133">Transmembrane helix</keyword>
<reference evidence="18" key="2">
    <citation type="journal article" date="2023" name="Pathogens">
        <title>Pathological Features and Genomic Characterization of an Actinobacillus equuli subsp. equuli Bearing Unique Virulence-Associated Genes from an Adult Horse with Pleuropneumonia.</title>
        <authorList>
            <person name="Kamali M."/>
            <person name="Carossino M."/>
            <person name="Del Piero F."/>
            <person name="Peak L."/>
            <person name="Mitchell M.S."/>
            <person name="Willette J."/>
            <person name="Baker R."/>
            <person name="Li F."/>
            <person name="Kenez A."/>
            <person name="Balasuriya U.B.R."/>
            <person name="Go Y.Y."/>
        </authorList>
    </citation>
    <scope>NUCLEOTIDE SEQUENCE</scope>
    <source>
        <strain evidence="18">4524</strain>
    </source>
</reference>
<keyword evidence="7" id="KW-0812">Transmembrane</keyword>
<protein>
    <submittedName>
        <fullName evidence="18">RTX family hemolysin</fullName>
    </submittedName>
</protein>
<dbReference type="RefSeq" id="WP_275218365.1">
    <property type="nucleotide sequence ID" value="NZ_JAPHVQ010000011.1"/>
</dbReference>
<evidence type="ECO:0000256" key="12">
    <source>
        <dbReference type="ARBA" id="ARBA00022989"/>
    </source>
</evidence>
<gene>
    <name evidence="18" type="ORF">OQ257_10175</name>
</gene>
<dbReference type="PRINTS" id="PR01488">
    <property type="entry name" value="RTXTOXINA"/>
</dbReference>
<evidence type="ECO:0000256" key="8">
    <source>
        <dbReference type="ARBA" id="ARBA00022737"/>
    </source>
</evidence>
<evidence type="ECO:0000259" key="16">
    <source>
        <dbReference type="Pfam" id="PF02382"/>
    </source>
</evidence>
<dbReference type="Proteomes" id="UP001142444">
    <property type="component" value="Unassembled WGS sequence"/>
</dbReference>
<comment type="caution">
    <text evidence="18">The sequence shown here is derived from an EMBL/GenBank/DDBJ whole genome shotgun (WGS) entry which is preliminary data.</text>
</comment>
<dbReference type="InterPro" id="IPR018504">
    <property type="entry name" value="RTX_pore_form"/>
</dbReference>
<dbReference type="SUPFAM" id="SSF51120">
    <property type="entry name" value="beta-Roll"/>
    <property type="match status" value="1"/>
</dbReference>
<name>A0A9X4G825_ACTEU</name>